<dbReference type="Pfam" id="PF01266">
    <property type="entry name" value="DAO"/>
    <property type="match status" value="1"/>
</dbReference>
<dbReference type="SUPFAM" id="SSF51905">
    <property type="entry name" value="FAD/NAD(P)-binding domain"/>
    <property type="match status" value="1"/>
</dbReference>
<organism evidence="3">
    <name type="scientific">marine metagenome</name>
    <dbReference type="NCBI Taxonomy" id="408172"/>
    <lineage>
        <taxon>unclassified sequences</taxon>
        <taxon>metagenomes</taxon>
        <taxon>ecological metagenomes</taxon>
    </lineage>
</organism>
<evidence type="ECO:0000256" key="1">
    <source>
        <dbReference type="ARBA" id="ARBA00023002"/>
    </source>
</evidence>
<dbReference type="AlphaFoldDB" id="A0A382JRY2"/>
<accession>A0A382JRY2</accession>
<dbReference type="Gene3D" id="3.30.9.10">
    <property type="entry name" value="D-Amino Acid Oxidase, subunit A, domain 2"/>
    <property type="match status" value="1"/>
</dbReference>
<proteinExistence type="predicted"/>
<evidence type="ECO:0000313" key="3">
    <source>
        <dbReference type="EMBL" id="SVC14850.1"/>
    </source>
</evidence>
<sequence length="374" mass="39599">VATDRRDAIVVGGGIIGCLTAYLLAREGLKVTIIEADSVGSHASGFAFGGLGPLEGAGIPDPLLGFSVWCLERHASLAPELEEASGVDTQFHLRDRLILAFDDSEVRRAKEEIKWQKDIKGFHVEWLDQPDVLKVEPRTNPECLGASYAQGTGAIEAYRYNLAAAQAAEKFSAEFLLRRVTGLLSQGGRCTGVTLETGQLEAGAVVLAVGPWSQHAAGWSGVKLPVSPLKGQVVRLQLTTDPMRASLNYDGSYAASKPDGLIWAGTTEEDAGFDENITTQARDKILGDLLKMAPSLADAELVQQTACLRPISADGLPIVGKVTGWENLYVGTGSGRKGILWSTGMCHGLADLMVKGSTDVPGVDALDPARFSGG</sequence>
<dbReference type="PANTHER" id="PTHR13847:SF289">
    <property type="entry name" value="GLYCINE OXIDASE"/>
    <property type="match status" value="1"/>
</dbReference>
<dbReference type="GO" id="GO:0005737">
    <property type="term" value="C:cytoplasm"/>
    <property type="evidence" value="ECO:0007669"/>
    <property type="project" value="TreeGrafter"/>
</dbReference>
<feature type="non-terminal residue" evidence="3">
    <location>
        <position position="1"/>
    </location>
</feature>
<keyword evidence="1" id="KW-0560">Oxidoreductase</keyword>
<name>A0A382JRY2_9ZZZZ</name>
<dbReference type="Gene3D" id="3.50.50.60">
    <property type="entry name" value="FAD/NAD(P)-binding domain"/>
    <property type="match status" value="1"/>
</dbReference>
<dbReference type="InterPro" id="IPR006076">
    <property type="entry name" value="FAD-dep_OxRdtase"/>
</dbReference>
<gene>
    <name evidence="3" type="ORF">METZ01_LOCUS267704</name>
</gene>
<dbReference type="SUPFAM" id="SSF54373">
    <property type="entry name" value="FAD-linked reductases, C-terminal domain"/>
    <property type="match status" value="1"/>
</dbReference>
<dbReference type="GO" id="GO:0016491">
    <property type="term" value="F:oxidoreductase activity"/>
    <property type="evidence" value="ECO:0007669"/>
    <property type="project" value="UniProtKB-KW"/>
</dbReference>
<feature type="domain" description="FAD dependent oxidoreductase" evidence="2">
    <location>
        <begin position="7"/>
        <end position="352"/>
    </location>
</feature>
<dbReference type="PANTHER" id="PTHR13847">
    <property type="entry name" value="SARCOSINE DEHYDROGENASE-RELATED"/>
    <property type="match status" value="1"/>
</dbReference>
<dbReference type="EMBL" id="UINC01076054">
    <property type="protein sequence ID" value="SVC14850.1"/>
    <property type="molecule type" value="Genomic_DNA"/>
</dbReference>
<protein>
    <recommendedName>
        <fullName evidence="2">FAD dependent oxidoreductase domain-containing protein</fullName>
    </recommendedName>
</protein>
<evidence type="ECO:0000259" key="2">
    <source>
        <dbReference type="Pfam" id="PF01266"/>
    </source>
</evidence>
<reference evidence="3" key="1">
    <citation type="submission" date="2018-05" db="EMBL/GenBank/DDBJ databases">
        <authorList>
            <person name="Lanie J.A."/>
            <person name="Ng W.-L."/>
            <person name="Kazmierczak K.M."/>
            <person name="Andrzejewski T.M."/>
            <person name="Davidsen T.M."/>
            <person name="Wayne K.J."/>
            <person name="Tettelin H."/>
            <person name="Glass J.I."/>
            <person name="Rusch D."/>
            <person name="Podicherti R."/>
            <person name="Tsui H.-C.T."/>
            <person name="Winkler M.E."/>
        </authorList>
    </citation>
    <scope>NUCLEOTIDE SEQUENCE</scope>
</reference>
<dbReference type="InterPro" id="IPR036188">
    <property type="entry name" value="FAD/NAD-bd_sf"/>
</dbReference>